<keyword evidence="11" id="KW-0418">Kinase</keyword>
<dbReference type="GO" id="GO:0005524">
    <property type="term" value="F:ATP binding"/>
    <property type="evidence" value="ECO:0007669"/>
    <property type="project" value="UniProtKB-UniRule"/>
</dbReference>
<keyword evidence="12 20" id="KW-0067">ATP-binding</keyword>
<feature type="chain" id="PRO_5041281628" description="non-specific serine/threonine protein kinase" evidence="22">
    <location>
        <begin position="23"/>
        <end position="1621"/>
    </location>
</feature>
<feature type="signal peptide" evidence="22">
    <location>
        <begin position="1"/>
        <end position="22"/>
    </location>
</feature>
<dbReference type="EMBL" id="JARYMX010000004">
    <property type="protein sequence ID" value="KAJ9554552.1"/>
    <property type="molecule type" value="Genomic_DNA"/>
</dbReference>
<accession>A0AA38WBP7</accession>
<dbReference type="Gene3D" id="2.90.10.30">
    <property type="match status" value="1"/>
</dbReference>
<evidence type="ECO:0000256" key="18">
    <source>
        <dbReference type="ARBA" id="ARBA00047899"/>
    </source>
</evidence>
<dbReference type="FunFam" id="1.10.510.10:FF:001023">
    <property type="entry name" value="Os07g0541700 protein"/>
    <property type="match status" value="1"/>
</dbReference>
<feature type="domain" description="Protein kinase" evidence="23">
    <location>
        <begin position="1337"/>
        <end position="1621"/>
    </location>
</feature>
<feature type="transmembrane region" description="Helical" evidence="21">
    <location>
        <begin position="912"/>
        <end position="937"/>
    </location>
</feature>
<comment type="catalytic activity">
    <reaction evidence="19">
        <text>L-seryl-[protein] + ATP = O-phospho-L-seryl-[protein] + ADP + H(+)</text>
        <dbReference type="Rhea" id="RHEA:17989"/>
        <dbReference type="Rhea" id="RHEA-COMP:9863"/>
        <dbReference type="Rhea" id="RHEA-COMP:11604"/>
        <dbReference type="ChEBI" id="CHEBI:15378"/>
        <dbReference type="ChEBI" id="CHEBI:29999"/>
        <dbReference type="ChEBI" id="CHEBI:30616"/>
        <dbReference type="ChEBI" id="CHEBI:83421"/>
        <dbReference type="ChEBI" id="CHEBI:456216"/>
        <dbReference type="EC" id="2.7.11.1"/>
    </reaction>
</comment>
<dbReference type="SUPFAM" id="SSF56112">
    <property type="entry name" value="Protein kinase-like (PK-like)"/>
    <property type="match status" value="2"/>
</dbReference>
<dbReference type="FunFam" id="1.10.510.10:FF:000248">
    <property type="entry name" value="S-receptor-like kinase 5"/>
    <property type="match status" value="1"/>
</dbReference>
<dbReference type="InterPro" id="IPR011009">
    <property type="entry name" value="Kinase-like_dom_sf"/>
</dbReference>
<evidence type="ECO:0000256" key="4">
    <source>
        <dbReference type="ARBA" id="ARBA00022536"/>
    </source>
</evidence>
<dbReference type="Proteomes" id="UP001172457">
    <property type="component" value="Chromosome 4"/>
</dbReference>
<dbReference type="GO" id="GO:0004674">
    <property type="term" value="F:protein serine/threonine kinase activity"/>
    <property type="evidence" value="ECO:0007669"/>
    <property type="project" value="UniProtKB-KW"/>
</dbReference>
<dbReference type="InterPro" id="IPR017441">
    <property type="entry name" value="Protein_kinase_ATP_BS"/>
</dbReference>
<evidence type="ECO:0000256" key="14">
    <source>
        <dbReference type="ARBA" id="ARBA00023136"/>
    </source>
</evidence>
<evidence type="ECO:0000313" key="27">
    <source>
        <dbReference type="Proteomes" id="UP001172457"/>
    </source>
</evidence>
<feature type="domain" description="Bulb-type lectin" evidence="24">
    <location>
        <begin position="50"/>
        <end position="174"/>
    </location>
</feature>
<feature type="domain" description="Apple" evidence="25">
    <location>
        <begin position="1177"/>
        <end position="1262"/>
    </location>
</feature>
<comment type="catalytic activity">
    <reaction evidence="18">
        <text>L-threonyl-[protein] + ATP = O-phospho-L-threonyl-[protein] + ADP + H(+)</text>
        <dbReference type="Rhea" id="RHEA:46608"/>
        <dbReference type="Rhea" id="RHEA-COMP:11060"/>
        <dbReference type="Rhea" id="RHEA-COMP:11605"/>
        <dbReference type="ChEBI" id="CHEBI:15378"/>
        <dbReference type="ChEBI" id="CHEBI:30013"/>
        <dbReference type="ChEBI" id="CHEBI:30616"/>
        <dbReference type="ChEBI" id="CHEBI:61977"/>
        <dbReference type="ChEBI" id="CHEBI:456216"/>
        <dbReference type="EC" id="2.7.11.1"/>
    </reaction>
</comment>
<feature type="transmembrane region" description="Helical" evidence="21">
    <location>
        <begin position="467"/>
        <end position="490"/>
    </location>
</feature>
<dbReference type="InterPro" id="IPR008271">
    <property type="entry name" value="Ser/Thr_kinase_AS"/>
</dbReference>
<evidence type="ECO:0000256" key="11">
    <source>
        <dbReference type="ARBA" id="ARBA00022777"/>
    </source>
</evidence>
<evidence type="ECO:0000256" key="8">
    <source>
        <dbReference type="ARBA" id="ARBA00022729"/>
    </source>
</evidence>
<dbReference type="PROSITE" id="PS50011">
    <property type="entry name" value="PROTEIN_KINASE_DOM"/>
    <property type="match status" value="2"/>
</dbReference>
<evidence type="ECO:0000256" key="20">
    <source>
        <dbReference type="PROSITE-ProRule" id="PRU10141"/>
    </source>
</evidence>
<comment type="subcellular location">
    <subcellularLocation>
        <location evidence="1">Membrane</location>
        <topology evidence="1">Single-pass type I membrane protein</topology>
    </subcellularLocation>
</comment>
<evidence type="ECO:0000256" key="9">
    <source>
        <dbReference type="ARBA" id="ARBA00022734"/>
    </source>
</evidence>
<evidence type="ECO:0000256" key="22">
    <source>
        <dbReference type="SAM" id="SignalP"/>
    </source>
</evidence>
<evidence type="ECO:0000256" key="1">
    <source>
        <dbReference type="ARBA" id="ARBA00004479"/>
    </source>
</evidence>
<dbReference type="InterPro" id="IPR000719">
    <property type="entry name" value="Prot_kinase_dom"/>
</dbReference>
<dbReference type="SUPFAM" id="SSF51110">
    <property type="entry name" value="alpha-D-mannose-specific plant lectins"/>
    <property type="match status" value="2"/>
</dbReference>
<keyword evidence="15" id="KW-1015">Disulfide bond</keyword>
<evidence type="ECO:0000313" key="26">
    <source>
        <dbReference type="EMBL" id="KAJ9554552.1"/>
    </source>
</evidence>
<evidence type="ECO:0000256" key="17">
    <source>
        <dbReference type="ARBA" id="ARBA00023180"/>
    </source>
</evidence>
<dbReference type="FunFam" id="2.90.10.30:FF:000003">
    <property type="entry name" value="Os04g0303100 protein"/>
    <property type="match status" value="2"/>
</dbReference>
<dbReference type="CDD" id="cd01098">
    <property type="entry name" value="PAN_AP_plant"/>
    <property type="match status" value="2"/>
</dbReference>
<feature type="binding site" evidence="20">
    <location>
        <position position="1365"/>
    </location>
    <ligand>
        <name>ATP</name>
        <dbReference type="ChEBI" id="CHEBI:30616"/>
    </ligand>
</feature>
<keyword evidence="7 21" id="KW-0812">Transmembrane</keyword>
<reference evidence="26" key="1">
    <citation type="submission" date="2023-03" db="EMBL/GenBank/DDBJ databases">
        <title>Chromosome-scale reference genome and RAD-based genetic map of yellow starthistle (Centaurea solstitialis) reveal putative structural variation and QTLs associated with invader traits.</title>
        <authorList>
            <person name="Reatini B."/>
            <person name="Cang F.A."/>
            <person name="Jiang Q."/>
            <person name="Mckibben M.T.W."/>
            <person name="Barker M.S."/>
            <person name="Rieseberg L.H."/>
            <person name="Dlugosch K.M."/>
        </authorList>
    </citation>
    <scope>NUCLEOTIDE SEQUENCE</scope>
    <source>
        <strain evidence="26">CAN-66</strain>
        <tissue evidence="26">Leaf</tissue>
    </source>
</reference>
<name>A0AA38WBP7_9ASTR</name>
<evidence type="ECO:0000256" key="15">
    <source>
        <dbReference type="ARBA" id="ARBA00023157"/>
    </source>
</evidence>
<feature type="domain" description="Apple" evidence="25">
    <location>
        <begin position="351"/>
        <end position="432"/>
    </location>
</feature>
<evidence type="ECO:0000256" key="2">
    <source>
        <dbReference type="ARBA" id="ARBA00012513"/>
    </source>
</evidence>
<dbReference type="Pfam" id="PF01453">
    <property type="entry name" value="B_lectin"/>
    <property type="match status" value="2"/>
</dbReference>
<dbReference type="SMART" id="SM00108">
    <property type="entry name" value="B_lectin"/>
    <property type="match status" value="2"/>
</dbReference>
<dbReference type="CDD" id="cd14066">
    <property type="entry name" value="STKc_IRAK"/>
    <property type="match status" value="1"/>
</dbReference>
<dbReference type="PROSITE" id="PS50948">
    <property type="entry name" value="PAN"/>
    <property type="match status" value="2"/>
</dbReference>
<keyword evidence="9" id="KW-0430">Lectin</keyword>
<keyword evidence="4" id="KW-0245">EGF-like domain</keyword>
<dbReference type="FunFam" id="3.30.200.20:FF:000178">
    <property type="entry name" value="serine/threonine-protein kinase PBS1-like"/>
    <property type="match status" value="2"/>
</dbReference>
<feature type="domain" description="Bulb-type lectin" evidence="24">
    <location>
        <begin position="893"/>
        <end position="1017"/>
    </location>
</feature>
<feature type="transmembrane region" description="Helical" evidence="21">
    <location>
        <begin position="1284"/>
        <end position="1303"/>
    </location>
</feature>
<keyword evidence="14 21" id="KW-0472">Membrane</keyword>
<proteinExistence type="predicted"/>
<feature type="binding site" evidence="20">
    <location>
        <position position="552"/>
    </location>
    <ligand>
        <name>ATP</name>
        <dbReference type="ChEBI" id="CHEBI:30616"/>
    </ligand>
</feature>
<protein>
    <recommendedName>
        <fullName evidence="2">non-specific serine/threonine protein kinase</fullName>
        <ecNumber evidence="2">2.7.11.1</ecNumber>
    </recommendedName>
</protein>
<evidence type="ECO:0000256" key="16">
    <source>
        <dbReference type="ARBA" id="ARBA00023170"/>
    </source>
</evidence>
<dbReference type="InterPro" id="IPR051343">
    <property type="entry name" value="G-type_lectin_kinases/EP1-like"/>
</dbReference>
<evidence type="ECO:0000259" key="25">
    <source>
        <dbReference type="PROSITE" id="PS50948"/>
    </source>
</evidence>
<evidence type="ECO:0000256" key="6">
    <source>
        <dbReference type="ARBA" id="ARBA00022679"/>
    </source>
</evidence>
<feature type="domain" description="Protein kinase" evidence="23">
    <location>
        <begin position="524"/>
        <end position="811"/>
    </location>
</feature>
<evidence type="ECO:0000259" key="24">
    <source>
        <dbReference type="PROSITE" id="PS50927"/>
    </source>
</evidence>
<dbReference type="PROSITE" id="PS50927">
    <property type="entry name" value="BULB_LECTIN"/>
    <property type="match status" value="2"/>
</dbReference>
<dbReference type="Pfam" id="PF08276">
    <property type="entry name" value="PAN_2"/>
    <property type="match status" value="2"/>
</dbReference>
<dbReference type="EC" id="2.7.11.1" evidence="2"/>
<keyword evidence="16" id="KW-0675">Receptor</keyword>
<dbReference type="Pfam" id="PF00069">
    <property type="entry name" value="Pkinase"/>
    <property type="match status" value="2"/>
</dbReference>
<gene>
    <name evidence="26" type="ORF">OSB04_018597</name>
</gene>
<evidence type="ECO:0000256" key="5">
    <source>
        <dbReference type="ARBA" id="ARBA00022553"/>
    </source>
</evidence>
<dbReference type="Gene3D" id="2.90.10.10">
    <property type="entry name" value="Bulb-type lectin domain"/>
    <property type="match status" value="1"/>
</dbReference>
<keyword evidence="6" id="KW-0808">Transferase</keyword>
<dbReference type="Gene3D" id="3.30.200.20">
    <property type="entry name" value="Phosphorylase Kinase, domain 1"/>
    <property type="match status" value="2"/>
</dbReference>
<dbReference type="InterPro" id="IPR003609">
    <property type="entry name" value="Pan_app"/>
</dbReference>
<dbReference type="PROSITE" id="PS00107">
    <property type="entry name" value="PROTEIN_KINASE_ATP"/>
    <property type="match status" value="2"/>
</dbReference>
<dbReference type="Gene3D" id="1.10.510.10">
    <property type="entry name" value="Transferase(Phosphotransferase) domain 1"/>
    <property type="match status" value="2"/>
</dbReference>
<keyword evidence="10 20" id="KW-0547">Nucleotide-binding</keyword>
<evidence type="ECO:0000256" key="10">
    <source>
        <dbReference type="ARBA" id="ARBA00022741"/>
    </source>
</evidence>
<keyword evidence="17" id="KW-0325">Glycoprotein</keyword>
<keyword evidence="13 21" id="KW-1133">Transmembrane helix</keyword>
<dbReference type="PANTHER" id="PTHR47976">
    <property type="entry name" value="G-TYPE LECTIN S-RECEPTOR-LIKE SERINE/THREONINE-PROTEIN KINASE SD2-5"/>
    <property type="match status" value="1"/>
</dbReference>
<dbReference type="InterPro" id="IPR001480">
    <property type="entry name" value="Bulb-type_lectin_dom"/>
</dbReference>
<dbReference type="SMART" id="SM00220">
    <property type="entry name" value="S_TKc"/>
    <property type="match status" value="2"/>
</dbReference>
<evidence type="ECO:0000256" key="13">
    <source>
        <dbReference type="ARBA" id="ARBA00022989"/>
    </source>
</evidence>
<evidence type="ECO:0000256" key="3">
    <source>
        <dbReference type="ARBA" id="ARBA00022527"/>
    </source>
</evidence>
<sequence length="1621" mass="181342">MMAPWISSFSFLMILLCYSAIAQPIAYSSANLSTTWINHQNASNTMVSIDDNSRIIPVLINETDLTNQYFVCGFFCNGTCTSYIFSIFIVTYDMEFSQLLLSHVIWFANEDHPIRQGATLNLTASGELVLQDVDGSKVWTTNTTGKSVAGMNLTGTGNLVLFDAHNSVVWQSFDHPKDCLLLGQKLFPGKNLISSVSSTNWTKGQYSLEVTNEGLFAYVKSNPPQVYYNYKVPRNDTKKGNTYVGFLNGSFNVFTPTRVRQLSIPVTSSLAQYMKLMPDGHLRLFQLQDGWVVVDDLLTERFGDCFYPLACGRNAVCSGNQQCGCLGIDYFKPLNNRQPSLGCSEITPLTCNATQDQDFIPLENIDYSTFTTTLETVSVEACKQACLKNCSCKAALFRSYSDASSGNCSLPSDLFTIMSVDDRRFIDYNTSAFIKVQNVTSPVSSSSQTPLLSTPQTPSRKNQVATVLRPTIASIVVLVVVVSGVTMFIVHKRKLNAEMEEEYLDQVPGMPTRFSYEELRIATKCFSKKLGEGGFGSVFEGTLEDSSIIAVKRLDGCAQVKKSFLAEVESIGSIHHVNLVTLKGFCALKSQPLLVYEFMSNGSLDRWIYHGHREHVLEWECRKKIILDVAKGLAYLHEDCRQKIIHLDIKPQNILLDGDFNAKIADFGLAKLVNKNQAQVMTMMRGTPGYLAPEWMRSVITEKVDVYSFGIVLLENLCGRKNFDISQPEESRHLPALFQKSLEEGKVLDIIDKHTEDMQAHGQEVVEMMNVALWCLQRDFTRRPSMSLVVKVFEGVTQVESNLNYNIDPMITVKDEIVFTQLPPSILSGPSHKLPYQLVFAKRNLFIRVNFNLNKMSAENENDGIAQEPFPSANLSTTWISNIDYDDNSIALQDKSKITPILTKDMDQLGQYFVCGFFCNGTCTSYIFSIFIIHYIMGDRDGYRSDAIWFANEDHPIRQDATLNLTAAGELVLQDVDGTKVWTTNTAGKSVVGMNLTGIGNLVLFDANNSVVWQSFDHPKDCFLPEQTLPVGQKLVSSVSLTNWTKGQYFLQVTEKGLFAYVDSSPPQLYYRDSDSDLSFPPSVSSQYMKLMPDGHLQLFQWQTDRFEWTVVSDLLTDDELYGDCFYPLACGRNAVCSANRQCSCPRSNFSGGVDYFKPVNALQPNLGCSEITPLTCNTTQDQVFIPLENIDYSTFTATLEKVSMEACKQACLKNCSCKAALFRYGLNASSGNCSLPSDLFTITSVDIDKPSSNASAFIKVQNVRKPQTPDRKNRVAAVLRPPTIAGIVVLVVVVSGVIMFIVHKRKRNAKLEEEYLDQVPGLPTRFSYEELKIATKCFSKKLGEGGFGSVFEGTLEDGSTIAVKRLQGRAQVEKSFLAEVASIGSIHHVNLVTLKGFCALKSQPLLVYEFMSNGSLDRWIYHGQREHVLEWECRKKIILHIAKGLAYLHEECRQKIIHLDIKPQNVLLDTDFNAKIADFGLSKLVDRNQTQVRTNMRGTPGYLAPEWLSSIITEKPEESRHLLALFQKSLEEGKLLDIIDNHSEDMQAHGQEVVEMMNVASWCLQADFTRRPSMSSVVKVFEGVTQVESNLNYNFIDPRTTVKDETVLTQLQPSILSGGR</sequence>
<dbReference type="GO" id="GO:0016020">
    <property type="term" value="C:membrane"/>
    <property type="evidence" value="ECO:0007669"/>
    <property type="project" value="UniProtKB-SubCell"/>
</dbReference>
<keyword evidence="3" id="KW-0723">Serine/threonine-protein kinase</keyword>
<keyword evidence="8 22" id="KW-0732">Signal</keyword>
<evidence type="ECO:0000256" key="21">
    <source>
        <dbReference type="SAM" id="Phobius"/>
    </source>
</evidence>
<evidence type="ECO:0000256" key="19">
    <source>
        <dbReference type="ARBA" id="ARBA00048679"/>
    </source>
</evidence>
<keyword evidence="27" id="KW-1185">Reference proteome</keyword>
<dbReference type="GO" id="GO:0030246">
    <property type="term" value="F:carbohydrate binding"/>
    <property type="evidence" value="ECO:0007669"/>
    <property type="project" value="UniProtKB-KW"/>
</dbReference>
<evidence type="ECO:0000256" key="12">
    <source>
        <dbReference type="ARBA" id="ARBA00022840"/>
    </source>
</evidence>
<comment type="caution">
    <text evidence="26">The sequence shown here is derived from an EMBL/GenBank/DDBJ whole genome shotgun (WGS) entry which is preliminary data.</text>
</comment>
<dbReference type="CDD" id="cd00028">
    <property type="entry name" value="B_lectin"/>
    <property type="match status" value="2"/>
</dbReference>
<keyword evidence="5" id="KW-0597">Phosphoprotein</keyword>
<dbReference type="PROSITE" id="PS00108">
    <property type="entry name" value="PROTEIN_KINASE_ST"/>
    <property type="match status" value="2"/>
</dbReference>
<dbReference type="PANTHER" id="PTHR47976:SF30">
    <property type="entry name" value="RECEPTOR-LIKE SERINE_THREONINE-PROTEIN KINASE"/>
    <property type="match status" value="1"/>
</dbReference>
<evidence type="ECO:0000259" key="23">
    <source>
        <dbReference type="PROSITE" id="PS50011"/>
    </source>
</evidence>
<dbReference type="InterPro" id="IPR036426">
    <property type="entry name" value="Bulb-type_lectin_dom_sf"/>
</dbReference>
<dbReference type="FunFam" id="2.90.10.10:FF:000039">
    <property type="entry name" value="G-type lectin S-receptor-like serine/threonine-protein kinase SD2-5"/>
    <property type="match status" value="2"/>
</dbReference>
<evidence type="ECO:0000256" key="7">
    <source>
        <dbReference type="ARBA" id="ARBA00022692"/>
    </source>
</evidence>
<organism evidence="26 27">
    <name type="scientific">Centaurea solstitialis</name>
    <name type="common">yellow star-thistle</name>
    <dbReference type="NCBI Taxonomy" id="347529"/>
    <lineage>
        <taxon>Eukaryota</taxon>
        <taxon>Viridiplantae</taxon>
        <taxon>Streptophyta</taxon>
        <taxon>Embryophyta</taxon>
        <taxon>Tracheophyta</taxon>
        <taxon>Spermatophyta</taxon>
        <taxon>Magnoliopsida</taxon>
        <taxon>eudicotyledons</taxon>
        <taxon>Gunneridae</taxon>
        <taxon>Pentapetalae</taxon>
        <taxon>asterids</taxon>
        <taxon>campanulids</taxon>
        <taxon>Asterales</taxon>
        <taxon>Asteraceae</taxon>
        <taxon>Carduoideae</taxon>
        <taxon>Cardueae</taxon>
        <taxon>Centaureinae</taxon>
        <taxon>Centaurea</taxon>
    </lineage>
</organism>
<dbReference type="SMART" id="SM00473">
    <property type="entry name" value="PAN_AP"/>
    <property type="match status" value="2"/>
</dbReference>